<evidence type="ECO:0000313" key="1">
    <source>
        <dbReference type="EMBL" id="AKH05649.1"/>
    </source>
</evidence>
<dbReference type="Proteomes" id="UP000885385">
    <property type="component" value="Unassembled WGS sequence"/>
</dbReference>
<reference evidence="14" key="5">
    <citation type="submission" date="2018-07" db="EMBL/GenBank/DDBJ databases">
        <authorList>
            <consortium name="PulseNet: The National Subtyping Network for Foodborne Disease Surveillance"/>
            <person name="Tarr C.L."/>
            <person name="Trees E."/>
            <person name="Katz L.S."/>
            <person name="Carleton-Romer H.A."/>
            <person name="Stroika S."/>
            <person name="Kucerova Z."/>
            <person name="Roache K.F."/>
            <person name="Sabol A.L."/>
            <person name="Besser J."/>
            <person name="Gerner-Smidt P."/>
        </authorList>
    </citation>
    <scope>NUCLEOTIDE SEQUENCE [LARGE SCALE GENOMIC DNA]</scope>
    <source>
        <strain evidence="9">PNUSAS008736</strain>
        <strain evidence="14">PNUSAS016739</strain>
    </source>
</reference>
<protein>
    <submittedName>
        <fullName evidence="16">Membrane protein</fullName>
    </submittedName>
</protein>
<reference evidence="15" key="7">
    <citation type="submission" date="2019-10" db="EMBL/GenBank/DDBJ databases">
        <authorList>
            <consortium name="NCBI Pathogen Detection Project"/>
        </authorList>
    </citation>
    <scope>NUCLEOTIDE SEQUENCE</scope>
    <source>
        <strain evidence="15">Salmonella enterica</strain>
    </source>
</reference>
<name>A0A0D6HME8_SALTM</name>
<dbReference type="Proteomes" id="UP000839915">
    <property type="component" value="Unassembled WGS sequence"/>
</dbReference>
<reference evidence="1 19" key="2">
    <citation type="journal article" date="2015" name="Genome Announc.">
        <title>Complete Genome Sequencing of a Multidrug-Resistant and Human-Invasive Salmonella enterica Serovar Typhimurium Strain of the Emerging Sequence Type 213 Genotype.</title>
        <authorList>
            <person name="Calva E."/>
            <person name="Silva C."/>
            <person name="Zaidi M.B."/>
            <person name="Sanchez-Flores A."/>
            <person name="Estrada K."/>
            <person name="Silva G.G."/>
            <person name="Soto-Jimenez L.M."/>
            <person name="Wiesner M."/>
            <person name="Fernandez-Mora M."/>
            <person name="Edwards R.A."/>
            <person name="Vinuesa P."/>
        </authorList>
    </citation>
    <scope>NUCLEOTIDE SEQUENCE [LARGE SCALE GENOMIC DNA]</scope>
    <source>
        <strain evidence="1 19">YU39</strain>
    </source>
</reference>
<accession>A0A0D6HME8</accession>
<evidence type="ECO:0000313" key="17">
    <source>
        <dbReference type="EMBL" id="MIT48647.1"/>
    </source>
</evidence>
<evidence type="ECO:0000313" key="10">
    <source>
        <dbReference type="EMBL" id="ECV8759687.1"/>
    </source>
</evidence>
<proteinExistence type="predicted"/>
<evidence type="ECO:0000313" key="8">
    <source>
        <dbReference type="EMBL" id="ECF1542449.1"/>
    </source>
</evidence>
<dbReference type="Proteomes" id="UP000338496">
    <property type="component" value="Unassembled WGS sequence"/>
</dbReference>
<dbReference type="AlphaFoldDB" id="A0A0D6HME8"/>
<evidence type="ECO:0000313" key="18">
    <source>
        <dbReference type="EMBL" id="MLP86707.1"/>
    </source>
</evidence>
<dbReference type="EMBL" id="AAHDPU010000014">
    <property type="protein sequence ID" value="EBU9273560.1"/>
    <property type="molecule type" value="Genomic_DNA"/>
</dbReference>
<sequence length="95" mass="10725">MKSMRCVIPVILLSFIVHEGTAKPTAQIHFMGSVVEAGCWNDVGTLEIQCHNKEGVERYIIVENIITPISSPHATVKRDYLDEDKQLTVLRIVYD</sequence>
<dbReference type="eggNOG" id="ENOG5033KCK">
    <property type="taxonomic scope" value="Bacteria"/>
</dbReference>
<dbReference type="Proteomes" id="UP000839595">
    <property type="component" value="Unassembled WGS sequence"/>
</dbReference>
<dbReference type="EMBL" id="AAKVEU010000013">
    <property type="protein sequence ID" value="ECW0659906.1"/>
    <property type="molecule type" value="Genomic_DNA"/>
</dbReference>
<dbReference type="Proteomes" id="UP000839617">
    <property type="component" value="Unassembled WGS sequence"/>
</dbReference>
<dbReference type="Proteomes" id="UP000839908">
    <property type="component" value="Unassembled WGS sequence"/>
</dbReference>
<dbReference type="EMBL" id="RVDJ01000015">
    <property type="protein sequence ID" value="MLP86707.1"/>
    <property type="molecule type" value="Genomic_DNA"/>
</dbReference>
<dbReference type="EMBL" id="AALDNI010000001">
    <property type="protein sequence ID" value="ECY5339657.1"/>
    <property type="molecule type" value="Genomic_DNA"/>
</dbReference>
<dbReference type="KEGG" id="seni:CY43_00140"/>
<dbReference type="PATRIC" id="fig|59201.122.peg.1285"/>
<evidence type="ECO:0000313" key="13">
    <source>
        <dbReference type="EMBL" id="ECY5339657.1"/>
    </source>
</evidence>
<evidence type="ECO:0000313" key="9">
    <source>
        <dbReference type="EMBL" id="ECU8355023.1"/>
    </source>
</evidence>
<reference evidence="12" key="6">
    <citation type="submission" date="2019-09" db="EMBL/GenBank/DDBJ databases">
        <authorList>
            <consortium name="GenomeTrakr network: Whole genome sequencing for foodborne pathogen traceback"/>
        </authorList>
    </citation>
    <scope>NUCLEOTIDE SEQUENCE</scope>
    <source>
        <strain evidence="11">AUSMDU00020735</strain>
        <strain evidence="12">AUSMDU00020736</strain>
        <strain evidence="7 21">VA_WGS-00080</strain>
    </source>
</reference>
<dbReference type="Proteomes" id="UP000034636">
    <property type="component" value="Chromosome"/>
</dbReference>
<evidence type="ECO:0000313" key="14">
    <source>
        <dbReference type="EMBL" id="EDI6666748.1"/>
    </source>
</evidence>
<gene>
    <name evidence="10" type="ORF">AAB27_02140</name>
    <name evidence="17" type="ORF">AU613_07090</name>
    <name evidence="13" type="ORF">AVC05_00135</name>
    <name evidence="9" type="ORF">B1P38_15795</name>
    <name evidence="7" type="ORF">CE70_19905</name>
    <name evidence="14" type="ORF">CFF59_16000</name>
    <name evidence="16" type="ORF">DD95_14715</name>
    <name evidence="2" type="ORF">DMO92_16070</name>
    <name evidence="3" type="ORF">DPF41_00135</name>
    <name evidence="4" type="ORF">DPS76_01940</name>
    <name evidence="18" type="ORF">DRM14_15490</name>
    <name evidence="5" type="ORF">DU071_06930</name>
    <name evidence="8" type="ORF">E0935_04185</name>
    <name evidence="6" type="ORF">EER35_12660</name>
    <name evidence="12" type="ORF">F3Q97_16230</name>
    <name evidence="11" type="ORF">F3R12_06805</name>
    <name evidence="15" type="ORF">GB466_05640</name>
    <name evidence="1" type="ORF">SE14_00030</name>
</gene>
<evidence type="ECO:0000313" key="19">
    <source>
        <dbReference type="Proteomes" id="UP000034636"/>
    </source>
</evidence>
<evidence type="ECO:0000313" key="5">
    <source>
        <dbReference type="EMBL" id="EBY1701687.1"/>
    </source>
</evidence>
<dbReference type="EMBL" id="DAAFPQ010000003">
    <property type="protein sequence ID" value="HAB0970070.1"/>
    <property type="molecule type" value="Genomic_DNA"/>
</dbReference>
<dbReference type="EMBL" id="RSUA01000010">
    <property type="protein sequence ID" value="MIT48647.1"/>
    <property type="molecule type" value="Genomic_DNA"/>
</dbReference>
<evidence type="ECO:0000313" key="20">
    <source>
        <dbReference type="Proteomes" id="UP000054461"/>
    </source>
</evidence>
<dbReference type="Proteomes" id="UP000839616">
    <property type="component" value="Unassembled WGS sequence"/>
</dbReference>
<evidence type="ECO:0000313" key="4">
    <source>
        <dbReference type="EMBL" id="EBW5461227.1"/>
    </source>
</evidence>
<evidence type="ECO:0000313" key="2">
    <source>
        <dbReference type="EMBL" id="EBU9273560.1"/>
    </source>
</evidence>
<dbReference type="EMBL" id="AAHIPE010000002">
    <property type="protein sequence ID" value="EBW5461227.1"/>
    <property type="molecule type" value="Genomic_DNA"/>
</dbReference>
<dbReference type="Proteomes" id="UP000839907">
    <property type="component" value="Unassembled WGS sequence"/>
</dbReference>
<reference evidence="16 20" key="1">
    <citation type="submission" date="2014-09" db="EMBL/GenBank/DDBJ databases">
        <title>Salmonella Genotype and Phenotype Association.</title>
        <authorList>
            <person name="Chen Y."/>
            <person name="Folster J."/>
            <person name="Ayers S."/>
            <person name="Kabera C."/>
            <person name="Li C."/>
            <person name="Mukherjee S."/>
            <person name="Lam C."/>
            <person name="Zhao S."/>
            <person name="McDermott P."/>
        </authorList>
    </citation>
    <scope>NUCLEOTIDE SEQUENCE [LARGE SCALE GENOMIC DNA]</scope>
    <source>
        <strain evidence="16 20">CVM N32045</strain>
    </source>
</reference>
<dbReference type="Proteomes" id="UP000839581">
    <property type="component" value="Unassembled WGS sequence"/>
</dbReference>
<evidence type="ECO:0000313" key="11">
    <source>
        <dbReference type="EMBL" id="ECW0639577.1"/>
    </source>
</evidence>
<evidence type="ECO:0000313" key="16">
    <source>
        <dbReference type="EMBL" id="KTZ10608.1"/>
    </source>
</evidence>
<dbReference type="EMBL" id="AAKUOT010000003">
    <property type="protein sequence ID" value="ECV8759687.1"/>
    <property type="molecule type" value="Genomic_DNA"/>
</dbReference>
<reference evidence="15" key="3">
    <citation type="journal article" date="2018" name="Genome Biol.">
        <title>SKESA: strategic k-mer extension for scrupulous assemblies.</title>
        <authorList>
            <person name="Souvorov A."/>
            <person name="Agarwala R."/>
            <person name="Lipman D.J."/>
        </authorList>
    </citation>
    <scope>NUCLEOTIDE SEQUENCE</scope>
    <source>
        <strain evidence="15">Salmonella enterica</strain>
    </source>
</reference>
<evidence type="ECO:0000313" key="7">
    <source>
        <dbReference type="EMBL" id="ECE0297395.1"/>
    </source>
</evidence>
<dbReference type="Proteomes" id="UP000885258">
    <property type="component" value="Unassembled WGS sequence"/>
</dbReference>
<dbReference type="EMBL" id="AAIGQE010000016">
    <property type="protein sequence ID" value="ECE0297395.1"/>
    <property type="molecule type" value="Genomic_DNA"/>
</dbReference>
<reference evidence="5" key="4">
    <citation type="submission" date="2018-07" db="EMBL/GenBank/DDBJ databases">
        <authorList>
            <person name="Ashton P.M."/>
            <person name="Dallman T."/>
            <person name="Nair S."/>
            <person name="De Pinna E."/>
            <person name="Peters T."/>
            <person name="Grant K."/>
        </authorList>
    </citation>
    <scope>NUCLEOTIDE SEQUENCE [LARGE SCALE GENOMIC DNA]</scope>
    <source>
        <strain evidence="3">231108</strain>
        <strain evidence="8">265852</strain>
        <strain evidence="17">29290</strain>
        <strain evidence="5">356083</strain>
        <strain evidence="4">422529</strain>
        <strain evidence="18">425567</strain>
        <strain evidence="13">43916</strain>
        <strain evidence="2">488670</strain>
        <strain evidence="6">632340</strain>
        <strain evidence="10">86846</strain>
    </source>
</reference>
<evidence type="ECO:0000313" key="3">
    <source>
        <dbReference type="EMBL" id="EBW3626531.1"/>
    </source>
</evidence>
<dbReference type="EMBL" id="JYVU01000035">
    <property type="protein sequence ID" value="KTZ10608.1"/>
    <property type="molecule type" value="Genomic_DNA"/>
</dbReference>
<dbReference type="Proteomes" id="UP000839914">
    <property type="component" value="Unassembled WGS sequence"/>
</dbReference>
<dbReference type="Proteomes" id="UP000839909">
    <property type="component" value="Unassembled WGS sequence"/>
</dbReference>
<dbReference type="RefSeq" id="WP_000839833.1">
    <property type="nucleotide sequence ID" value="NZ_AP023291.1"/>
</dbReference>
<dbReference type="EMBL" id="AAKVET010000003">
    <property type="protein sequence ID" value="ECW0639577.1"/>
    <property type="molecule type" value="Genomic_DNA"/>
</dbReference>
<dbReference type="EMBL" id="AAMLUT010000023">
    <property type="protein sequence ID" value="EDI6666748.1"/>
    <property type="molecule type" value="Genomic_DNA"/>
</dbReference>
<evidence type="ECO:0000313" key="21">
    <source>
        <dbReference type="Proteomes" id="UP000338496"/>
    </source>
</evidence>
<dbReference type="EMBL" id="AAHIDF010000001">
    <property type="protein sequence ID" value="EBW3626531.1"/>
    <property type="molecule type" value="Genomic_DNA"/>
</dbReference>
<dbReference type="EMBL" id="AAHRYM010000014">
    <property type="protein sequence ID" value="EBZ6921817.1"/>
    <property type="molecule type" value="Genomic_DNA"/>
</dbReference>
<evidence type="ECO:0000313" key="15">
    <source>
        <dbReference type="EMBL" id="HAB0970070.1"/>
    </source>
</evidence>
<organism evidence="12">
    <name type="scientific">Salmonella typhimurium</name>
    <dbReference type="NCBI Taxonomy" id="90371"/>
    <lineage>
        <taxon>Bacteria</taxon>
        <taxon>Pseudomonadati</taxon>
        <taxon>Pseudomonadota</taxon>
        <taxon>Gammaproteobacteria</taxon>
        <taxon>Enterobacterales</taxon>
        <taxon>Enterobacteriaceae</taxon>
        <taxon>Salmonella</taxon>
    </lineage>
</organism>
<evidence type="ECO:0000313" key="6">
    <source>
        <dbReference type="EMBL" id="EBZ6921817.1"/>
    </source>
</evidence>
<dbReference type="EMBL" id="AAHNIA010000009">
    <property type="protein sequence ID" value="EBY1701687.1"/>
    <property type="molecule type" value="Genomic_DNA"/>
</dbReference>
<dbReference type="EMBL" id="AAIKGB010000003">
    <property type="protein sequence ID" value="ECF1542449.1"/>
    <property type="molecule type" value="Genomic_DNA"/>
</dbReference>
<dbReference type="EMBL" id="AAKRET010000016">
    <property type="protein sequence ID" value="ECU8355023.1"/>
    <property type="molecule type" value="Genomic_DNA"/>
</dbReference>
<dbReference type="Proteomes" id="UP000839911">
    <property type="component" value="Unassembled WGS sequence"/>
</dbReference>
<dbReference type="EMBL" id="CP011428">
    <property type="protein sequence ID" value="AKH05649.1"/>
    <property type="molecule type" value="Genomic_DNA"/>
</dbReference>
<dbReference type="Proteomes" id="UP000054461">
    <property type="component" value="Unassembled WGS sequence"/>
</dbReference>
<dbReference type="Proteomes" id="UP000839905">
    <property type="component" value="Unassembled WGS sequence"/>
</dbReference>
<accession>A0A0F7J561</accession>
<evidence type="ECO:0000313" key="12">
    <source>
        <dbReference type="EMBL" id="ECW0659906.1"/>
    </source>
</evidence>